<organism evidence="3 4">
    <name type="scientific">Streptomyces globosus</name>
    <dbReference type="NCBI Taxonomy" id="68209"/>
    <lineage>
        <taxon>Bacteria</taxon>
        <taxon>Bacillati</taxon>
        <taxon>Actinomycetota</taxon>
        <taxon>Actinomycetes</taxon>
        <taxon>Kitasatosporales</taxon>
        <taxon>Streptomycetaceae</taxon>
        <taxon>Streptomyces</taxon>
    </lineage>
</organism>
<dbReference type="EMBL" id="CP030862">
    <property type="protein sequence ID" value="AXE22245.1"/>
    <property type="molecule type" value="Genomic_DNA"/>
</dbReference>
<dbReference type="InterPro" id="IPR039365">
    <property type="entry name" value="IS701-like"/>
</dbReference>
<protein>
    <submittedName>
        <fullName evidence="3">Transposase</fullName>
    </submittedName>
</protein>
<dbReference type="AlphaFoldDB" id="A0A344TUC4"/>
<evidence type="ECO:0000256" key="1">
    <source>
        <dbReference type="SAM" id="MobiDB-lite"/>
    </source>
</evidence>
<dbReference type="PANTHER" id="PTHR33627">
    <property type="entry name" value="TRANSPOSASE"/>
    <property type="match status" value="1"/>
</dbReference>
<dbReference type="Pfam" id="PF13546">
    <property type="entry name" value="DDE_5"/>
    <property type="match status" value="1"/>
</dbReference>
<sequence length="478" mass="49939">MNAATSTRTADRTAAALTASGSRPAGTRAAAAATAAAAGANGAACADGAVEELCSAVFASLRRKDQRERGRQYVQGLLTAEGRKSIRNIALQLDRAGAAGGAGAAAAEQSLHHFIAASTWDWQPIRTALAEYLGRTAPLTAWVAQPMAIPKGGEHSVGAGHRFDPHRGQMFRGQQAFGLWYTSAPVVTPVGWRLFLDEESAPAPSQDSVQECGTGEEESYAGCAVSGVLNAVREARLPVRPVVLDVRDIATRSTLHRFAEARVPVVARIGAEARLLVTDPRVPGFGAGTMAARDVLQNVRGLRMPVEWPDPEVPGARRTSLVAAVRVMVPDPAQGRRREVLLFGEWEAARRLPTQLWVTDMVRTDPAALVRMTKTALRVSAASAASVQRVGLRDFSGRSLPGWHRHVTLASVAHAALCLAAPAAGAPGSVPVAVPRTAGTTDAAPVPVAVPVAARAGALAAARGRHTAAVRRPALAAL</sequence>
<reference evidence="3 4" key="1">
    <citation type="submission" date="2018-01" db="EMBL/GenBank/DDBJ databases">
        <title>Draft genome Sequence of streptomyces globosus LZH-48.</title>
        <authorList>
            <person name="Ran K."/>
            <person name="Li Z."/>
            <person name="Wei S."/>
            <person name="Dong R."/>
        </authorList>
    </citation>
    <scope>NUCLEOTIDE SEQUENCE [LARGE SCALE GENOMIC DNA]</scope>
    <source>
        <strain evidence="3 4">LZH-48</strain>
    </source>
</reference>
<dbReference type="KEGG" id="sgz:C0216_01230"/>
<dbReference type="PANTHER" id="PTHR33627:SF1">
    <property type="entry name" value="TRANSPOSASE"/>
    <property type="match status" value="1"/>
</dbReference>
<keyword evidence="4" id="KW-1185">Reference proteome</keyword>
<dbReference type="Proteomes" id="UP000252004">
    <property type="component" value="Chromosome"/>
</dbReference>
<gene>
    <name evidence="3" type="ORF">C0216_01230</name>
</gene>
<feature type="domain" description="Transposase IS701-like DDE" evidence="2">
    <location>
        <begin position="57"/>
        <end position="282"/>
    </location>
</feature>
<feature type="region of interest" description="Disordered" evidence="1">
    <location>
        <begin position="1"/>
        <end position="22"/>
    </location>
</feature>
<evidence type="ECO:0000313" key="3">
    <source>
        <dbReference type="EMBL" id="AXE22245.1"/>
    </source>
</evidence>
<evidence type="ECO:0000313" key="4">
    <source>
        <dbReference type="Proteomes" id="UP000252004"/>
    </source>
</evidence>
<evidence type="ECO:0000259" key="2">
    <source>
        <dbReference type="Pfam" id="PF13546"/>
    </source>
</evidence>
<dbReference type="InterPro" id="IPR038721">
    <property type="entry name" value="IS701-like_DDE_dom"/>
</dbReference>
<proteinExistence type="predicted"/>
<accession>A0A344TUC4</accession>
<name>A0A344TUC4_9ACTN</name>